<proteinExistence type="predicted"/>
<comment type="caution">
    <text evidence="1">The sequence shown here is derived from an EMBL/GenBank/DDBJ whole genome shotgun (WGS) entry which is preliminary data.</text>
</comment>
<dbReference type="Gene3D" id="3.10.129.10">
    <property type="entry name" value="Hotdog Thioesterase"/>
    <property type="match status" value="1"/>
</dbReference>
<dbReference type="CDD" id="cd00586">
    <property type="entry name" value="4HBT"/>
    <property type="match status" value="1"/>
</dbReference>
<keyword evidence="2" id="KW-1185">Reference proteome</keyword>
<protein>
    <submittedName>
        <fullName evidence="1">Acyl-CoA thioester hydrolase</fullName>
    </submittedName>
</protein>
<evidence type="ECO:0000313" key="1">
    <source>
        <dbReference type="EMBL" id="TCL10096.1"/>
    </source>
</evidence>
<name>A0A4R1NNQ3_9RHOB</name>
<dbReference type="InterPro" id="IPR029069">
    <property type="entry name" value="HotDog_dom_sf"/>
</dbReference>
<dbReference type="OrthoDB" id="9803287at2"/>
<dbReference type="SUPFAM" id="SSF54637">
    <property type="entry name" value="Thioesterase/thiol ester dehydrase-isomerase"/>
    <property type="match status" value="1"/>
</dbReference>
<dbReference type="GO" id="GO:0047617">
    <property type="term" value="F:fatty acyl-CoA hydrolase activity"/>
    <property type="evidence" value="ECO:0007669"/>
    <property type="project" value="TreeGrafter"/>
</dbReference>
<dbReference type="RefSeq" id="WP_132860073.1">
    <property type="nucleotide sequence ID" value="NZ_SMGR01000001.1"/>
</dbReference>
<dbReference type="Proteomes" id="UP000295673">
    <property type="component" value="Unassembled WGS sequence"/>
</dbReference>
<dbReference type="Pfam" id="PF13279">
    <property type="entry name" value="4HBT_2"/>
    <property type="match status" value="1"/>
</dbReference>
<gene>
    <name evidence="1" type="ORF">BXY66_2164</name>
</gene>
<dbReference type="PANTHER" id="PTHR31793">
    <property type="entry name" value="4-HYDROXYBENZOYL-COA THIOESTERASE FAMILY MEMBER"/>
    <property type="match status" value="1"/>
</dbReference>
<organism evidence="1 2">
    <name type="scientific">Shimia isoporae</name>
    <dbReference type="NCBI Taxonomy" id="647720"/>
    <lineage>
        <taxon>Bacteria</taxon>
        <taxon>Pseudomonadati</taxon>
        <taxon>Pseudomonadota</taxon>
        <taxon>Alphaproteobacteria</taxon>
        <taxon>Rhodobacterales</taxon>
        <taxon>Roseobacteraceae</taxon>
    </lineage>
</organism>
<dbReference type="AlphaFoldDB" id="A0A4R1NNQ3"/>
<dbReference type="EMBL" id="SMGR01000001">
    <property type="protein sequence ID" value="TCL10096.1"/>
    <property type="molecule type" value="Genomic_DNA"/>
</dbReference>
<dbReference type="PANTHER" id="PTHR31793:SF2">
    <property type="entry name" value="BLR1345 PROTEIN"/>
    <property type="match status" value="1"/>
</dbReference>
<evidence type="ECO:0000313" key="2">
    <source>
        <dbReference type="Proteomes" id="UP000295673"/>
    </source>
</evidence>
<dbReference type="InterPro" id="IPR050563">
    <property type="entry name" value="4-hydroxybenzoyl-CoA_TE"/>
</dbReference>
<sequence length="160" mass="18467">MTFDAPFTSSWMEVEEQWLDFNGHLNMAFYNVLFDRGVDQIWTELGFGPEYRERTGNTTFSAEFHLCYLRELHLGDKVRATFHLLDYDEKRLHFYQELWHEDGWLSATGEGIGLHIDQSGPRVAPMPDEIFANVAALHQAHSILPTPERVGRVMGVPKKA</sequence>
<reference evidence="1 2" key="1">
    <citation type="submission" date="2019-03" db="EMBL/GenBank/DDBJ databases">
        <title>Genomic Encyclopedia of Archaeal and Bacterial Type Strains, Phase II (KMG-II): from individual species to whole genera.</title>
        <authorList>
            <person name="Goeker M."/>
        </authorList>
    </citation>
    <scope>NUCLEOTIDE SEQUENCE [LARGE SCALE GENOMIC DNA]</scope>
    <source>
        <strain evidence="1 2">DSM 26433</strain>
    </source>
</reference>
<keyword evidence="1" id="KW-0378">Hydrolase</keyword>
<accession>A0A4R1NNQ3</accession>